<reference evidence="1" key="1">
    <citation type="submission" date="2024-09" db="EMBL/GenBank/DDBJ databases">
        <title>Black Yeasts Isolated from many extreme environments.</title>
        <authorList>
            <person name="Coleine C."/>
            <person name="Stajich J.E."/>
            <person name="Selbmann L."/>
        </authorList>
    </citation>
    <scope>NUCLEOTIDE SEQUENCE</scope>
    <source>
        <strain evidence="1">CCFEE 5737</strain>
    </source>
</reference>
<keyword evidence="2" id="KW-1185">Reference proteome</keyword>
<dbReference type="EMBL" id="JAWDJW010010421">
    <property type="protein sequence ID" value="KAK3046792.1"/>
    <property type="molecule type" value="Genomic_DNA"/>
</dbReference>
<dbReference type="Proteomes" id="UP001186974">
    <property type="component" value="Unassembled WGS sequence"/>
</dbReference>
<sequence>EKERKERDARRAAREEALREEQVQQQQQQAAGEKRRADAPLSAEVVPASKKARASEERVSQDAEVMVR</sequence>
<evidence type="ECO:0000313" key="2">
    <source>
        <dbReference type="Proteomes" id="UP001186974"/>
    </source>
</evidence>
<gene>
    <name evidence="1" type="ORF">LTS18_013286</name>
</gene>
<evidence type="ECO:0000313" key="1">
    <source>
        <dbReference type="EMBL" id="KAK3046792.1"/>
    </source>
</evidence>
<accession>A0ACC3CX07</accession>
<organism evidence="1 2">
    <name type="scientific">Coniosporium uncinatum</name>
    <dbReference type="NCBI Taxonomy" id="93489"/>
    <lineage>
        <taxon>Eukaryota</taxon>
        <taxon>Fungi</taxon>
        <taxon>Dikarya</taxon>
        <taxon>Ascomycota</taxon>
        <taxon>Pezizomycotina</taxon>
        <taxon>Dothideomycetes</taxon>
        <taxon>Dothideomycetes incertae sedis</taxon>
        <taxon>Coniosporium</taxon>
    </lineage>
</organism>
<feature type="non-terminal residue" evidence="1">
    <location>
        <position position="1"/>
    </location>
</feature>
<name>A0ACC3CX07_9PEZI</name>
<comment type="caution">
    <text evidence="1">The sequence shown here is derived from an EMBL/GenBank/DDBJ whole genome shotgun (WGS) entry which is preliminary data.</text>
</comment>
<protein>
    <submittedName>
        <fullName evidence="1">Uncharacterized protein</fullName>
    </submittedName>
</protein>
<proteinExistence type="predicted"/>